<dbReference type="GO" id="GO:0070967">
    <property type="term" value="F:coenzyme F420 binding"/>
    <property type="evidence" value="ECO:0007669"/>
    <property type="project" value="TreeGrafter"/>
</dbReference>
<gene>
    <name evidence="4" type="ORF">GFH48_00940</name>
</gene>
<dbReference type="InterPro" id="IPR004378">
    <property type="entry name" value="F420H2_quin_Rdtase"/>
</dbReference>
<dbReference type="KEGG" id="sfy:GFH48_00940"/>
<organism evidence="4 5">
    <name type="scientific">Streptomyces fagopyri</name>
    <dbReference type="NCBI Taxonomy" id="2662397"/>
    <lineage>
        <taxon>Bacteria</taxon>
        <taxon>Bacillati</taxon>
        <taxon>Actinomycetota</taxon>
        <taxon>Actinomycetes</taxon>
        <taxon>Kitasatosporales</taxon>
        <taxon>Streptomycetaceae</taxon>
        <taxon>Streptomyces</taxon>
    </lineage>
</organism>
<dbReference type="Gene3D" id="2.30.110.10">
    <property type="entry name" value="Electron Transport, Fmn-binding Protein, Chain A"/>
    <property type="match status" value="1"/>
</dbReference>
<name>A0A5Q0L5Q9_9ACTN</name>
<proteinExistence type="inferred from homology"/>
<evidence type="ECO:0000256" key="3">
    <source>
        <dbReference type="SAM" id="MobiDB-lite"/>
    </source>
</evidence>
<comment type="similarity">
    <text evidence="1">Belongs to the F420H(2)-dependent quinone reductase family.</text>
</comment>
<feature type="region of interest" description="Disordered" evidence="3">
    <location>
        <begin position="1"/>
        <end position="52"/>
    </location>
</feature>
<dbReference type="GO" id="GO:0016491">
    <property type="term" value="F:oxidoreductase activity"/>
    <property type="evidence" value="ECO:0007669"/>
    <property type="project" value="InterPro"/>
</dbReference>
<dbReference type="Proteomes" id="UP000326179">
    <property type="component" value="Chromosome"/>
</dbReference>
<accession>A0A5Q0L5Q9</accession>
<dbReference type="Pfam" id="PF04075">
    <property type="entry name" value="F420H2_quin_red"/>
    <property type="match status" value="1"/>
</dbReference>
<feature type="compositionally biased region" description="Basic and acidic residues" evidence="3">
    <location>
        <begin position="180"/>
        <end position="190"/>
    </location>
</feature>
<feature type="region of interest" description="Disordered" evidence="3">
    <location>
        <begin position="155"/>
        <end position="205"/>
    </location>
</feature>
<feature type="compositionally biased region" description="Pro residues" evidence="3">
    <location>
        <begin position="195"/>
        <end position="205"/>
    </location>
</feature>
<dbReference type="InterPro" id="IPR012349">
    <property type="entry name" value="Split_barrel_FMN-bd"/>
</dbReference>
<dbReference type="EMBL" id="CP045643">
    <property type="protein sequence ID" value="QFZ72029.1"/>
    <property type="molecule type" value="Genomic_DNA"/>
</dbReference>
<comment type="catalytic activity">
    <reaction evidence="2">
        <text>oxidized coenzyme F420-(gamma-L-Glu)(n) + a quinol + H(+) = reduced coenzyme F420-(gamma-L-Glu)(n) + a quinone</text>
        <dbReference type="Rhea" id="RHEA:39663"/>
        <dbReference type="Rhea" id="RHEA-COMP:12939"/>
        <dbReference type="Rhea" id="RHEA-COMP:14378"/>
        <dbReference type="ChEBI" id="CHEBI:15378"/>
        <dbReference type="ChEBI" id="CHEBI:24646"/>
        <dbReference type="ChEBI" id="CHEBI:132124"/>
        <dbReference type="ChEBI" id="CHEBI:133980"/>
        <dbReference type="ChEBI" id="CHEBI:139511"/>
    </reaction>
</comment>
<dbReference type="NCBIfam" id="TIGR00026">
    <property type="entry name" value="hi_GC_TIGR00026"/>
    <property type="match status" value="1"/>
</dbReference>
<sequence length="205" mass="22140">MSKDNCRVRAYVGSRIPRPNLTPDRPLDGPSATTPAPHAPVRYRPLTSQTYEPLARTSYAGRPMRGDQGRPVIVLPAVGARSSELPKRPLMEIDRDGVCAVVASNGGESVPTWHGNVAAHPHAELRDGGVKRDVPVREFDGEEGAGRWECSGAAYPNLFPDRRVRPPGQSISPPRHPHFLRADERGEPADRGVPPGAPSPVPPDP</sequence>
<evidence type="ECO:0000256" key="2">
    <source>
        <dbReference type="ARBA" id="ARBA00049106"/>
    </source>
</evidence>
<evidence type="ECO:0000313" key="5">
    <source>
        <dbReference type="Proteomes" id="UP000326179"/>
    </source>
</evidence>
<reference evidence="4 5" key="1">
    <citation type="submission" date="2019-10" db="EMBL/GenBank/DDBJ databases">
        <title>A novel species.</title>
        <authorList>
            <person name="Gao J."/>
        </authorList>
    </citation>
    <scope>NUCLEOTIDE SEQUENCE [LARGE SCALE GENOMIC DNA]</scope>
    <source>
        <strain evidence="4 5">QMT-28</strain>
    </source>
</reference>
<dbReference type="RefSeq" id="WP_153286397.1">
    <property type="nucleotide sequence ID" value="NZ_CP045643.1"/>
</dbReference>
<dbReference type="GO" id="GO:0005886">
    <property type="term" value="C:plasma membrane"/>
    <property type="evidence" value="ECO:0007669"/>
    <property type="project" value="TreeGrafter"/>
</dbReference>
<dbReference type="PANTHER" id="PTHR39428:SF3">
    <property type="entry name" value="DEAZAFLAVIN-DEPENDENT NITROREDUCTASE"/>
    <property type="match status" value="1"/>
</dbReference>
<protein>
    <submittedName>
        <fullName evidence="4">Nitroreductase family deazaflavin-dependent oxidoreductase</fullName>
    </submittedName>
</protein>
<dbReference type="PANTHER" id="PTHR39428">
    <property type="entry name" value="F420H(2)-DEPENDENT QUINONE REDUCTASE RV1261C"/>
    <property type="match status" value="1"/>
</dbReference>
<evidence type="ECO:0000256" key="1">
    <source>
        <dbReference type="ARBA" id="ARBA00008710"/>
    </source>
</evidence>
<keyword evidence="5" id="KW-1185">Reference proteome</keyword>
<evidence type="ECO:0000313" key="4">
    <source>
        <dbReference type="EMBL" id="QFZ72029.1"/>
    </source>
</evidence>
<dbReference type="AlphaFoldDB" id="A0A5Q0L5Q9"/>